<evidence type="ECO:0000313" key="3">
    <source>
        <dbReference type="EMBL" id="PLS31663.1"/>
    </source>
</evidence>
<reference evidence="3 4" key="1">
    <citation type="submission" date="2017-07" db="EMBL/GenBank/DDBJ databases">
        <title>Bifidobacterium novel species.</title>
        <authorList>
            <person name="Lugli G.A."/>
            <person name="Milani C."/>
            <person name="Duranti S."/>
            <person name="Mangifesta M."/>
        </authorList>
    </citation>
    <scope>NUCLEOTIDE SEQUENCE [LARGE SCALE GENOMIC DNA]</scope>
    <source>
        <strain evidence="4">Uis1B</strain>
    </source>
</reference>
<evidence type="ECO:0000313" key="4">
    <source>
        <dbReference type="Proteomes" id="UP000235050"/>
    </source>
</evidence>
<keyword evidence="2" id="KW-1133">Transmembrane helix</keyword>
<sequence>MLTYFADPYSPYQRGTNKNRNGKSDKARFFAHFGLFSYAAVSVSLVRVAWAGNSGSAGMCVRNRP</sequence>
<dbReference type="Proteomes" id="UP000235050">
    <property type="component" value="Unassembled WGS sequence"/>
</dbReference>
<proteinExistence type="predicted"/>
<dbReference type="EMBL" id="NMWU01000007">
    <property type="protein sequence ID" value="PLS31663.1"/>
    <property type="molecule type" value="Genomic_DNA"/>
</dbReference>
<keyword evidence="4" id="KW-1185">Reference proteome</keyword>
<evidence type="ECO:0000256" key="2">
    <source>
        <dbReference type="SAM" id="Phobius"/>
    </source>
</evidence>
<dbReference type="AlphaFoldDB" id="A0A2N5JBS7"/>
<comment type="caution">
    <text evidence="3">The sequence shown here is derived from an EMBL/GenBank/DDBJ whole genome shotgun (WGS) entry which is preliminary data.</text>
</comment>
<feature type="transmembrane region" description="Helical" evidence="2">
    <location>
        <begin position="29"/>
        <end position="50"/>
    </location>
</feature>
<keyword evidence="2" id="KW-0812">Transmembrane</keyword>
<feature type="region of interest" description="Disordered" evidence="1">
    <location>
        <begin position="1"/>
        <end position="22"/>
    </location>
</feature>
<accession>A0A2N5JBS7</accession>
<protein>
    <submittedName>
        <fullName evidence="3">Uncharacterized protein</fullName>
    </submittedName>
</protein>
<keyword evidence="2" id="KW-0472">Membrane</keyword>
<gene>
    <name evidence="3" type="ORF">Uis1B_0484</name>
</gene>
<evidence type="ECO:0000256" key="1">
    <source>
        <dbReference type="SAM" id="MobiDB-lite"/>
    </source>
</evidence>
<organism evidence="3 4">
    <name type="scientific">Bifidobacterium margollesii</name>
    <dbReference type="NCBI Taxonomy" id="2020964"/>
    <lineage>
        <taxon>Bacteria</taxon>
        <taxon>Bacillati</taxon>
        <taxon>Actinomycetota</taxon>
        <taxon>Actinomycetes</taxon>
        <taxon>Bifidobacteriales</taxon>
        <taxon>Bifidobacteriaceae</taxon>
        <taxon>Bifidobacterium</taxon>
    </lineage>
</organism>
<name>A0A2N5JBS7_9BIFI</name>